<keyword evidence="5" id="KW-0949">S-adenosyl-L-methionine</keyword>
<dbReference type="NCBIfam" id="TIGR02434">
    <property type="entry name" value="CobF"/>
    <property type="match status" value="1"/>
</dbReference>
<keyword evidence="4" id="KW-0808">Transferase</keyword>
<dbReference type="InterPro" id="IPR014776">
    <property type="entry name" value="4pyrrole_Mease_sub2"/>
</dbReference>
<dbReference type="PIRSF" id="PIRSF036525">
    <property type="entry name" value="CobF"/>
    <property type="match status" value="1"/>
</dbReference>
<dbReference type="PANTHER" id="PTHR43467">
    <property type="entry name" value="COBALT-PRECORRIN-2 C(20)-METHYLTRANSFERASE"/>
    <property type="match status" value="1"/>
</dbReference>
<evidence type="ECO:0000256" key="3">
    <source>
        <dbReference type="ARBA" id="ARBA00022603"/>
    </source>
</evidence>
<evidence type="ECO:0000256" key="4">
    <source>
        <dbReference type="ARBA" id="ARBA00022679"/>
    </source>
</evidence>
<evidence type="ECO:0000256" key="1">
    <source>
        <dbReference type="ARBA" id="ARBA00004953"/>
    </source>
</evidence>
<dbReference type="SUPFAM" id="SSF53790">
    <property type="entry name" value="Tetrapyrrole methylase"/>
    <property type="match status" value="1"/>
</dbReference>
<proteinExistence type="predicted"/>
<dbReference type="GO" id="GO:0032259">
    <property type="term" value="P:methylation"/>
    <property type="evidence" value="ECO:0007669"/>
    <property type="project" value="UniProtKB-KW"/>
</dbReference>
<dbReference type="InterPro" id="IPR014777">
    <property type="entry name" value="4pyrrole_Mease_sub1"/>
</dbReference>
<accession>A0A242M7F7</accession>
<dbReference type="Pfam" id="PF00590">
    <property type="entry name" value="TP_methylase"/>
    <property type="match status" value="1"/>
</dbReference>
<comment type="pathway">
    <text evidence="1">Cofactor biosynthesis; adenosylcobalamin biosynthesis.</text>
</comment>
<keyword evidence="2" id="KW-0169">Cobalamin biosynthesis</keyword>
<reference evidence="7 8" key="1">
    <citation type="submission" date="2017-03" db="EMBL/GenBank/DDBJ databases">
        <title>Genome analysis of strain PAMC 26510.</title>
        <authorList>
            <person name="Oh H.-M."/>
            <person name="Yang J.-A."/>
        </authorList>
    </citation>
    <scope>NUCLEOTIDE SEQUENCE [LARGE SCALE GENOMIC DNA]</scope>
    <source>
        <strain evidence="7 8">PAMC 26510</strain>
    </source>
</reference>
<dbReference type="InterPro" id="IPR012797">
    <property type="entry name" value="CobF"/>
</dbReference>
<evidence type="ECO:0000256" key="5">
    <source>
        <dbReference type="ARBA" id="ARBA00022691"/>
    </source>
</evidence>
<dbReference type="Proteomes" id="UP000194546">
    <property type="component" value="Unassembled WGS sequence"/>
</dbReference>
<dbReference type="EMBL" id="NBTY01000198">
    <property type="protein sequence ID" value="OTP67197.1"/>
    <property type="molecule type" value="Genomic_DNA"/>
</dbReference>
<name>A0A242M7F7_CABSO</name>
<dbReference type="GO" id="GO:0043819">
    <property type="term" value="F:precorrin-6A synthase (deacetylating) activity"/>
    <property type="evidence" value="ECO:0007669"/>
    <property type="project" value="InterPro"/>
</dbReference>
<comment type="caution">
    <text evidence="7">The sequence shown here is derived from an EMBL/GenBank/DDBJ whole genome shotgun (WGS) entry which is preliminary data.</text>
</comment>
<feature type="domain" description="Tetrapyrrole methylase" evidence="6">
    <location>
        <begin position="23"/>
        <end position="242"/>
    </location>
</feature>
<evidence type="ECO:0000313" key="7">
    <source>
        <dbReference type="EMBL" id="OTP67197.1"/>
    </source>
</evidence>
<evidence type="ECO:0000259" key="6">
    <source>
        <dbReference type="Pfam" id="PF00590"/>
    </source>
</evidence>
<evidence type="ECO:0000313" key="8">
    <source>
        <dbReference type="Proteomes" id="UP000194546"/>
    </source>
</evidence>
<dbReference type="Gene3D" id="3.40.1010.10">
    <property type="entry name" value="Cobalt-precorrin-4 Transmethylase, Domain 1"/>
    <property type="match status" value="1"/>
</dbReference>
<dbReference type="InterPro" id="IPR035996">
    <property type="entry name" value="4pyrrol_Methylase_sf"/>
</dbReference>
<gene>
    <name evidence="7" type="ORF">PAMC26510_32630</name>
</gene>
<dbReference type="AlphaFoldDB" id="A0A242M7F7"/>
<sequence>MHRCIETMYRVTKSLNEAVMKRILIIGIGAGNPDYVTIQAVNALNEVDVFFVMDKGAAKQKLIALRREICRRFIKGNDYRFAEATSPERERNVADYRGSVEDLNDDKQAVFERLISDEMADGECGAFLTWGDPALYDSTIRIVDSIIRKGGHEIEYEVIPGITSVQALAAQHKIPLNRIGGSIQITTGRLIAEGFPDNVDTVVVMLDAENAYKRFADQDIDIYWGAYVGTPDEILISGKVRDVMGDIERVRAEARDANGWIMDTYLMRRNRSVTDR</sequence>
<protein>
    <submittedName>
        <fullName evidence="7">Precorrin-6A synthase</fullName>
    </submittedName>
</protein>
<dbReference type="Gene3D" id="3.30.950.10">
    <property type="entry name" value="Methyltransferase, Cobalt-precorrin-4 Transmethylase, Domain 2"/>
    <property type="match status" value="1"/>
</dbReference>
<dbReference type="CDD" id="cd11643">
    <property type="entry name" value="Precorrin-6A-synthase"/>
    <property type="match status" value="1"/>
</dbReference>
<dbReference type="InterPro" id="IPR000878">
    <property type="entry name" value="4pyrrol_Mease"/>
</dbReference>
<dbReference type="GO" id="GO:0009236">
    <property type="term" value="P:cobalamin biosynthetic process"/>
    <property type="evidence" value="ECO:0007669"/>
    <property type="project" value="UniProtKB-KW"/>
</dbReference>
<keyword evidence="3" id="KW-0489">Methyltransferase</keyword>
<organism evidence="7 8">
    <name type="scientific">Caballeronia sordidicola</name>
    <name type="common">Burkholderia sordidicola</name>
    <dbReference type="NCBI Taxonomy" id="196367"/>
    <lineage>
        <taxon>Bacteria</taxon>
        <taxon>Pseudomonadati</taxon>
        <taxon>Pseudomonadota</taxon>
        <taxon>Betaproteobacteria</taxon>
        <taxon>Burkholderiales</taxon>
        <taxon>Burkholderiaceae</taxon>
        <taxon>Caballeronia</taxon>
    </lineage>
</organism>
<dbReference type="PANTHER" id="PTHR43467:SF1">
    <property type="entry name" value="PRECORRIN-6A SYNTHASE [DEACETYLATING]"/>
    <property type="match status" value="1"/>
</dbReference>
<evidence type="ECO:0000256" key="2">
    <source>
        <dbReference type="ARBA" id="ARBA00022573"/>
    </source>
</evidence>